<dbReference type="EMBL" id="JYDR01000062">
    <property type="protein sequence ID" value="KRY71168.1"/>
    <property type="molecule type" value="Genomic_DNA"/>
</dbReference>
<evidence type="ECO:0000313" key="2">
    <source>
        <dbReference type="EMBL" id="KRZ30372.1"/>
    </source>
</evidence>
<accession>A0A0V1J5X9</accession>
<sequence>MARNIMPEEENNFKEQQPTFMRAIDDVKFNPKLLSINGTEQHASTTLHYIKLHHTAPILHTKRAKFTGTHCKKYTSMDNKKMQNASSQ</sequence>
<dbReference type="Proteomes" id="UP000054805">
    <property type="component" value="Unassembled WGS sequence"/>
</dbReference>
<keyword evidence="4" id="KW-1185">Reference proteome</keyword>
<evidence type="ECO:0000313" key="1">
    <source>
        <dbReference type="EMBL" id="KRY71168.1"/>
    </source>
</evidence>
<comment type="caution">
    <text evidence="2">The sequence shown here is derived from an EMBL/GenBank/DDBJ whole genome shotgun (WGS) entry which is preliminary data.</text>
</comment>
<evidence type="ECO:0000313" key="4">
    <source>
        <dbReference type="Proteomes" id="UP000054805"/>
    </source>
</evidence>
<reference evidence="3 4" key="1">
    <citation type="submission" date="2015-01" db="EMBL/GenBank/DDBJ databases">
        <title>Evolution of Trichinella species and genotypes.</title>
        <authorList>
            <person name="Korhonen P.K."/>
            <person name="Edoardo P."/>
            <person name="Giuseppe L.R."/>
            <person name="Gasser R.B."/>
        </authorList>
    </citation>
    <scope>NUCLEOTIDE SEQUENCE [LARGE SCALE GENOMIC DNA]</scope>
    <source>
        <strain evidence="1">ISS13</strain>
        <strain evidence="2">ISS588</strain>
    </source>
</reference>
<organism evidence="2 4">
    <name type="scientific">Trichinella pseudospiralis</name>
    <name type="common">Parasitic roundworm</name>
    <dbReference type="NCBI Taxonomy" id="6337"/>
    <lineage>
        <taxon>Eukaryota</taxon>
        <taxon>Metazoa</taxon>
        <taxon>Ecdysozoa</taxon>
        <taxon>Nematoda</taxon>
        <taxon>Enoplea</taxon>
        <taxon>Dorylaimia</taxon>
        <taxon>Trichinellida</taxon>
        <taxon>Trichinellidae</taxon>
        <taxon>Trichinella</taxon>
    </lineage>
</organism>
<protein>
    <submittedName>
        <fullName evidence="2">Uncharacterized protein</fullName>
    </submittedName>
</protein>
<name>A0A0V1J5X9_TRIPS</name>
<evidence type="ECO:0000313" key="3">
    <source>
        <dbReference type="Proteomes" id="UP000054632"/>
    </source>
</evidence>
<gene>
    <name evidence="1" type="ORF">T4A_5160</name>
    <name evidence="2" type="ORF">T4B_7820</name>
</gene>
<dbReference type="Proteomes" id="UP000054632">
    <property type="component" value="Unassembled WGS sequence"/>
</dbReference>
<dbReference type="AlphaFoldDB" id="A0A0V1J5X9"/>
<proteinExistence type="predicted"/>
<dbReference type="EMBL" id="JYDS01000035">
    <property type="protein sequence ID" value="KRZ30372.1"/>
    <property type="molecule type" value="Genomic_DNA"/>
</dbReference>